<keyword evidence="3" id="KW-1185">Reference proteome</keyword>
<dbReference type="InterPro" id="IPR000182">
    <property type="entry name" value="GNAT_dom"/>
</dbReference>
<reference evidence="2" key="1">
    <citation type="journal article" date="2014" name="Int. J. Syst. Evol. Microbiol.">
        <title>Complete genome sequence of Corynebacterium casei LMG S-19264T (=DSM 44701T), isolated from a smear-ripened cheese.</title>
        <authorList>
            <consortium name="US DOE Joint Genome Institute (JGI-PGF)"/>
            <person name="Walter F."/>
            <person name="Albersmeier A."/>
            <person name="Kalinowski J."/>
            <person name="Ruckert C."/>
        </authorList>
    </citation>
    <scope>NUCLEOTIDE SEQUENCE</scope>
    <source>
        <strain evidence="2">CGMCC 1.12360</strain>
    </source>
</reference>
<organism evidence="2 3">
    <name type="scientific">Compostibacillus humi</name>
    <dbReference type="NCBI Taxonomy" id="1245525"/>
    <lineage>
        <taxon>Bacteria</taxon>
        <taxon>Bacillati</taxon>
        <taxon>Bacillota</taxon>
        <taxon>Bacilli</taxon>
        <taxon>Bacillales</taxon>
        <taxon>Bacillaceae</taxon>
        <taxon>Compostibacillus</taxon>
    </lineage>
</organism>
<gene>
    <name evidence="2" type="ORF">GCM10010978_27290</name>
</gene>
<dbReference type="RefSeq" id="WP_188392975.1">
    <property type="nucleotide sequence ID" value="NZ_BMEV01000063.1"/>
</dbReference>
<dbReference type="Proteomes" id="UP000602050">
    <property type="component" value="Unassembled WGS sequence"/>
</dbReference>
<reference evidence="2" key="2">
    <citation type="submission" date="2020-09" db="EMBL/GenBank/DDBJ databases">
        <authorList>
            <person name="Sun Q."/>
            <person name="Zhou Y."/>
        </authorList>
    </citation>
    <scope>NUCLEOTIDE SEQUENCE</scope>
    <source>
        <strain evidence="2">CGMCC 1.12360</strain>
    </source>
</reference>
<dbReference type="Pfam" id="PF00583">
    <property type="entry name" value="Acetyltransf_1"/>
    <property type="match status" value="1"/>
</dbReference>
<comment type="caution">
    <text evidence="2">The sequence shown here is derived from an EMBL/GenBank/DDBJ whole genome shotgun (WGS) entry which is preliminary data.</text>
</comment>
<dbReference type="GO" id="GO:0016747">
    <property type="term" value="F:acyltransferase activity, transferring groups other than amino-acyl groups"/>
    <property type="evidence" value="ECO:0007669"/>
    <property type="project" value="InterPro"/>
</dbReference>
<dbReference type="EMBL" id="BMEV01000063">
    <property type="protein sequence ID" value="GFZ85730.1"/>
    <property type="molecule type" value="Genomic_DNA"/>
</dbReference>
<dbReference type="SUPFAM" id="SSF55729">
    <property type="entry name" value="Acyl-CoA N-acyltransferases (Nat)"/>
    <property type="match status" value="1"/>
</dbReference>
<dbReference type="Gene3D" id="3.40.630.30">
    <property type="match status" value="1"/>
</dbReference>
<evidence type="ECO:0000259" key="1">
    <source>
        <dbReference type="PROSITE" id="PS51186"/>
    </source>
</evidence>
<dbReference type="CDD" id="cd04301">
    <property type="entry name" value="NAT_SF"/>
    <property type="match status" value="1"/>
</dbReference>
<proteinExistence type="predicted"/>
<sequence>MSNIGAKKEEKKLIVRNTRWEDIEEITKMNKLGFGIPEIAFKREHFESQLQIFPEGQVCIEYDGKIVGSCSGLRINFEDYGENHTFSEIADDGFIRNHNPNGKHLYGIEVVVHPDYRHMKIGRKLYEERRKICQKFNLKGILFGGRLPNYHKYADNMSVDEYVKHVIDQKIYDPVLTFQLRNGFRLRKIMPNYLLHDHESLEYATLMEWKNPDYIPEK</sequence>
<dbReference type="InterPro" id="IPR016181">
    <property type="entry name" value="Acyl_CoA_acyltransferase"/>
</dbReference>
<dbReference type="PROSITE" id="PS51186">
    <property type="entry name" value="GNAT"/>
    <property type="match status" value="1"/>
</dbReference>
<protein>
    <recommendedName>
        <fullName evidence="1">N-acetyltransferase domain-containing protein</fullName>
    </recommendedName>
</protein>
<evidence type="ECO:0000313" key="3">
    <source>
        <dbReference type="Proteomes" id="UP000602050"/>
    </source>
</evidence>
<feature type="domain" description="N-acetyltransferase" evidence="1">
    <location>
        <begin position="13"/>
        <end position="212"/>
    </location>
</feature>
<name>A0A8J2XGX6_9BACI</name>
<dbReference type="AlphaFoldDB" id="A0A8J2XGX6"/>
<evidence type="ECO:0000313" key="2">
    <source>
        <dbReference type="EMBL" id="GFZ85730.1"/>
    </source>
</evidence>
<accession>A0A8J2XGX6</accession>